<reference evidence="1" key="1">
    <citation type="submission" date="2020-06" db="EMBL/GenBank/DDBJ databases">
        <title>Legume-microbial interactions unlock mineral nutrients during tropical forest succession.</title>
        <authorList>
            <person name="Epihov D.Z."/>
        </authorList>
    </citation>
    <scope>NUCLEOTIDE SEQUENCE [LARGE SCALE GENOMIC DNA]</scope>
    <source>
        <strain evidence="1">Pan2503</strain>
    </source>
</reference>
<accession>A0A7V8NW41</accession>
<dbReference type="AlphaFoldDB" id="A0A7V8NW41"/>
<evidence type="ECO:0000313" key="2">
    <source>
        <dbReference type="Proteomes" id="UP000567293"/>
    </source>
</evidence>
<dbReference type="Gene3D" id="3.30.1490.300">
    <property type="match status" value="1"/>
</dbReference>
<gene>
    <name evidence="1" type="ORF">HRJ53_26705</name>
</gene>
<dbReference type="Proteomes" id="UP000567293">
    <property type="component" value="Unassembled WGS sequence"/>
</dbReference>
<dbReference type="Gene3D" id="3.30.420.40">
    <property type="match status" value="2"/>
</dbReference>
<evidence type="ECO:0000313" key="1">
    <source>
        <dbReference type="EMBL" id="MBA0088594.1"/>
    </source>
</evidence>
<sequence>MSSATFVHQGIYKSALARRMACWLDAIPHPPVAMEIASDRVAVARWGRSGALEAFAVELLAEGTVIPSAVETNLVNPAAAKSAVGRACDRVRTRAEEAALILPDPVIRVFVQHFEDFPRSSEEAIPLLRWKLKKSVPFEADETIISYFRQAPREAGVDIVTALARLRIIREYESLAEGVGLEPGVVLSSSLAALALLDGEKPVLFARISGSALTTAIVFSGLLCGYRCTELPAYGASLTPQMLLEEIFPVAAYYQDTWHEGISSVRIAGLGARFAEFVRPLEQEFHCDVKSLLNTAHSEGRIKDDARQLADRDLEGLVGWMLHRN</sequence>
<keyword evidence="2" id="KW-1185">Reference proteome</keyword>
<protein>
    <submittedName>
        <fullName evidence="1">Uncharacterized protein</fullName>
    </submittedName>
</protein>
<dbReference type="EMBL" id="JACDQQ010002582">
    <property type="protein sequence ID" value="MBA0088594.1"/>
    <property type="molecule type" value="Genomic_DNA"/>
</dbReference>
<organism evidence="1 2">
    <name type="scientific">Candidatus Acidiferrum panamense</name>
    <dbReference type="NCBI Taxonomy" id="2741543"/>
    <lineage>
        <taxon>Bacteria</taxon>
        <taxon>Pseudomonadati</taxon>
        <taxon>Acidobacteriota</taxon>
        <taxon>Terriglobia</taxon>
        <taxon>Candidatus Acidiferrales</taxon>
        <taxon>Candidatus Acidiferrum</taxon>
    </lineage>
</organism>
<comment type="caution">
    <text evidence="1">The sequence shown here is derived from an EMBL/GenBank/DDBJ whole genome shotgun (WGS) entry which is preliminary data.</text>
</comment>
<name>A0A7V8NW41_9BACT</name>
<proteinExistence type="predicted"/>